<dbReference type="Proteomes" id="UP000663193">
    <property type="component" value="Chromosome 12"/>
</dbReference>
<keyword evidence="2" id="KW-1185">Reference proteome</keyword>
<dbReference type="VEuPathDB" id="FungiDB:JI435_308180"/>
<accession>A0A7U2F9Q1</accession>
<evidence type="ECO:0000313" key="1">
    <source>
        <dbReference type="EMBL" id="QRD01313.1"/>
    </source>
</evidence>
<dbReference type="EMBL" id="CP069034">
    <property type="protein sequence ID" value="QRD01313.1"/>
    <property type="molecule type" value="Genomic_DNA"/>
</dbReference>
<protein>
    <submittedName>
        <fullName evidence="1">Uncharacterized protein</fullName>
    </submittedName>
</protein>
<organism evidence="1 2">
    <name type="scientific">Phaeosphaeria nodorum (strain SN15 / ATCC MYA-4574 / FGSC 10173)</name>
    <name type="common">Glume blotch fungus</name>
    <name type="synonym">Parastagonospora nodorum</name>
    <dbReference type="NCBI Taxonomy" id="321614"/>
    <lineage>
        <taxon>Eukaryota</taxon>
        <taxon>Fungi</taxon>
        <taxon>Dikarya</taxon>
        <taxon>Ascomycota</taxon>
        <taxon>Pezizomycotina</taxon>
        <taxon>Dothideomycetes</taxon>
        <taxon>Pleosporomycetidae</taxon>
        <taxon>Pleosporales</taxon>
        <taxon>Pleosporineae</taxon>
        <taxon>Phaeosphaeriaceae</taxon>
        <taxon>Parastagonospora</taxon>
    </lineage>
</organism>
<evidence type="ECO:0000313" key="2">
    <source>
        <dbReference type="Proteomes" id="UP000663193"/>
    </source>
</evidence>
<name>A0A7U2F9Q1_PHANO</name>
<dbReference type="AlphaFoldDB" id="A0A7U2F9Q1"/>
<reference evidence="2" key="1">
    <citation type="journal article" date="2021" name="BMC Genomics">
        <title>Chromosome-level genome assembly and manually-curated proteome of model necrotroph Parastagonospora nodorum Sn15 reveals a genome-wide trove of candidate effector homologs, and redundancy of virulence-related functions within an accessory chromosome.</title>
        <authorList>
            <person name="Bertazzoni S."/>
            <person name="Jones D.A.B."/>
            <person name="Phan H.T."/>
            <person name="Tan K.-C."/>
            <person name="Hane J.K."/>
        </authorList>
    </citation>
    <scope>NUCLEOTIDE SEQUENCE [LARGE SCALE GENOMIC DNA]</scope>
    <source>
        <strain evidence="2">SN15 / ATCC MYA-4574 / FGSC 10173)</strain>
    </source>
</reference>
<gene>
    <name evidence="1" type="ORF">JI435_308180</name>
</gene>
<sequence>MHSPEPIVFFRSVQVRTHQKLPSKLFHAVHALSYRPHWRNHLRNLQRQRQTFLRRSNFVDPNDFSVVAKSVGRSFTSLSAAPPRCARPHYSNRQVGAKVWIVELQEGQRGIEGHRGAEAGWFGGAVEGHDQSRL</sequence>
<proteinExistence type="predicted"/>